<reference evidence="11" key="1">
    <citation type="journal article" date="2019" name="Microbiol. Resour. Announc.">
        <title>Complete Genome Sequence of Rubrobacter xylanophilus Strain AA3-22, Isolated from Arima Onsen in Japan.</title>
        <authorList>
            <person name="Tomariguchi N."/>
            <person name="Miyazaki K."/>
        </authorList>
    </citation>
    <scope>NUCLEOTIDE SEQUENCE [LARGE SCALE GENOMIC DNA]</scope>
    <source>
        <strain evidence="11">AA3-22</strain>
    </source>
</reference>
<dbReference type="PANTHER" id="PTHR23513:SF9">
    <property type="entry name" value="ENTEROBACTIN EXPORTER ENTS"/>
    <property type="match status" value="1"/>
</dbReference>
<dbReference type="EMBL" id="AP019791">
    <property type="protein sequence ID" value="BBL78750.1"/>
    <property type="molecule type" value="Genomic_DNA"/>
</dbReference>
<feature type="transmembrane region" description="Helical" evidence="9">
    <location>
        <begin position="164"/>
        <end position="185"/>
    </location>
</feature>
<feature type="transmembrane region" description="Helical" evidence="9">
    <location>
        <begin position="373"/>
        <end position="393"/>
    </location>
</feature>
<evidence type="ECO:0000259" key="10">
    <source>
        <dbReference type="PROSITE" id="PS50850"/>
    </source>
</evidence>
<feature type="domain" description="Major facilitator superfamily (MFS) profile" evidence="10">
    <location>
        <begin position="216"/>
        <end position="399"/>
    </location>
</feature>
<keyword evidence="5 9" id="KW-1133">Transmembrane helix</keyword>
<protein>
    <recommendedName>
        <fullName evidence="8">Multidrug efflux pump Tap</fullName>
    </recommendedName>
</protein>
<evidence type="ECO:0000256" key="6">
    <source>
        <dbReference type="ARBA" id="ARBA00023136"/>
    </source>
</evidence>
<evidence type="ECO:0000313" key="12">
    <source>
        <dbReference type="Proteomes" id="UP000318065"/>
    </source>
</evidence>
<evidence type="ECO:0000256" key="1">
    <source>
        <dbReference type="ARBA" id="ARBA00004651"/>
    </source>
</evidence>
<keyword evidence="6 9" id="KW-0472">Membrane</keyword>
<keyword evidence="4 9" id="KW-0812">Transmembrane</keyword>
<feature type="transmembrane region" description="Helical" evidence="9">
    <location>
        <begin position="342"/>
        <end position="361"/>
    </location>
</feature>
<keyword evidence="3" id="KW-1003">Cell membrane</keyword>
<dbReference type="RefSeq" id="WP_143526853.1">
    <property type="nucleotide sequence ID" value="NZ_AP019791.1"/>
</dbReference>
<keyword evidence="2" id="KW-0813">Transport</keyword>
<comment type="similarity">
    <text evidence="7">Belongs to the major facilitator superfamily. Drug:H(+) antiporter-3 (DHA3) (TC 2.A.1.21) family.</text>
</comment>
<dbReference type="AlphaFoldDB" id="A0A510HFM2"/>
<gene>
    <name evidence="11" type="ORF">RxyAA322_06040</name>
</gene>
<evidence type="ECO:0000313" key="11">
    <source>
        <dbReference type="EMBL" id="BBL78750.1"/>
    </source>
</evidence>
<dbReference type="Pfam" id="PF07690">
    <property type="entry name" value="MFS_1"/>
    <property type="match status" value="1"/>
</dbReference>
<feature type="transmembrane region" description="Helical" evidence="9">
    <location>
        <begin position="309"/>
        <end position="330"/>
    </location>
</feature>
<evidence type="ECO:0000256" key="5">
    <source>
        <dbReference type="ARBA" id="ARBA00022989"/>
    </source>
</evidence>
<evidence type="ECO:0000256" key="2">
    <source>
        <dbReference type="ARBA" id="ARBA00022448"/>
    </source>
</evidence>
<dbReference type="InterPro" id="IPR036259">
    <property type="entry name" value="MFS_trans_sf"/>
</dbReference>
<dbReference type="Proteomes" id="UP000318065">
    <property type="component" value="Chromosome"/>
</dbReference>
<evidence type="ECO:0000256" key="9">
    <source>
        <dbReference type="SAM" id="Phobius"/>
    </source>
</evidence>
<proteinExistence type="inferred from homology"/>
<feature type="transmembrane region" description="Helical" evidence="9">
    <location>
        <begin position="217"/>
        <end position="241"/>
    </location>
</feature>
<dbReference type="SUPFAM" id="SSF103473">
    <property type="entry name" value="MFS general substrate transporter"/>
    <property type="match status" value="1"/>
</dbReference>
<comment type="subcellular location">
    <subcellularLocation>
        <location evidence="1">Cell membrane</location>
        <topology evidence="1">Multi-pass membrane protein</topology>
    </subcellularLocation>
</comment>
<dbReference type="Gene3D" id="1.20.1250.20">
    <property type="entry name" value="MFS general substrate transporter like domains"/>
    <property type="match status" value="1"/>
</dbReference>
<dbReference type="OrthoDB" id="3613552at2"/>
<dbReference type="PANTHER" id="PTHR23513">
    <property type="entry name" value="INTEGRAL MEMBRANE EFFLUX PROTEIN-RELATED"/>
    <property type="match status" value="1"/>
</dbReference>
<name>A0A510HFM2_9ACTN</name>
<feature type="domain" description="Major facilitator superfamily (MFS) profile" evidence="10">
    <location>
        <begin position="1"/>
        <end position="188"/>
    </location>
</feature>
<feature type="transmembrane region" description="Helical" evidence="9">
    <location>
        <begin position="247"/>
        <end position="272"/>
    </location>
</feature>
<evidence type="ECO:0000256" key="3">
    <source>
        <dbReference type="ARBA" id="ARBA00022475"/>
    </source>
</evidence>
<dbReference type="GO" id="GO:0005886">
    <property type="term" value="C:plasma membrane"/>
    <property type="evidence" value="ECO:0007669"/>
    <property type="project" value="UniProtKB-SubCell"/>
</dbReference>
<dbReference type="InterPro" id="IPR011701">
    <property type="entry name" value="MFS"/>
</dbReference>
<keyword evidence="12" id="KW-1185">Reference proteome</keyword>
<evidence type="ECO:0000256" key="7">
    <source>
        <dbReference type="ARBA" id="ARBA00038075"/>
    </source>
</evidence>
<dbReference type="CDD" id="cd06173">
    <property type="entry name" value="MFS_MefA_like"/>
    <property type="match status" value="1"/>
</dbReference>
<dbReference type="PROSITE" id="PS50850">
    <property type="entry name" value="MFS"/>
    <property type="match status" value="2"/>
</dbReference>
<organism evidence="11 12">
    <name type="scientific">Rubrobacter xylanophilus</name>
    <dbReference type="NCBI Taxonomy" id="49319"/>
    <lineage>
        <taxon>Bacteria</taxon>
        <taxon>Bacillati</taxon>
        <taxon>Actinomycetota</taxon>
        <taxon>Rubrobacteria</taxon>
        <taxon>Rubrobacterales</taxon>
        <taxon>Rubrobacteraceae</taxon>
        <taxon>Rubrobacter</taxon>
    </lineage>
</organism>
<dbReference type="GO" id="GO:0022857">
    <property type="term" value="F:transmembrane transporter activity"/>
    <property type="evidence" value="ECO:0007669"/>
    <property type="project" value="InterPro"/>
</dbReference>
<evidence type="ECO:0000256" key="8">
    <source>
        <dbReference type="ARBA" id="ARBA00040914"/>
    </source>
</evidence>
<evidence type="ECO:0000256" key="4">
    <source>
        <dbReference type="ARBA" id="ARBA00022692"/>
    </source>
</evidence>
<sequence>MLLRSPGFLRVYCSQLLSLLGDQLYLIALPWVVLELTGSALALGTVFALGAFPRALLFPVGGALADRVEASRLMVASGLARGLVIAGLAALLGAGQTWAPYLVAVLLGAAASFYYPAESSLLPRLLPRDLLQSANGLVQGANQLAGVLGPALGGAVVGALGGEAALAIAAGTYTLAAVVMLGVRVRRGRGAEGLRAAFPGDLREGLGVAWGDPVIRWLIVTAAFGNLGFAGPLFVGIPALVRGPLGLGPVAFGMLDAAFAAGAVGGAMSLALIGRRIGERRGGLAVAALLVQSLAFGALGMRAGFGSSFGLMLLSGACSGLANALLITLLQLRAPEEFLGRVMGLVYLGSFGLILVSQLLAGIVAEAFGVRAVFPLGASVMFLALVAGGRWLVRSEAAA</sequence>
<feature type="transmembrane region" description="Helical" evidence="9">
    <location>
        <begin position="284"/>
        <end position="303"/>
    </location>
</feature>
<dbReference type="InterPro" id="IPR020846">
    <property type="entry name" value="MFS_dom"/>
</dbReference>
<accession>A0A510HFM2</accession>